<evidence type="ECO:0000256" key="1">
    <source>
        <dbReference type="SAM" id="MobiDB-lite"/>
    </source>
</evidence>
<comment type="caution">
    <text evidence="2">The sequence shown here is derived from an EMBL/GenBank/DDBJ whole genome shotgun (WGS) entry which is preliminary data.</text>
</comment>
<dbReference type="AlphaFoldDB" id="A0A9P4JWA9"/>
<evidence type="ECO:0000313" key="2">
    <source>
        <dbReference type="EMBL" id="KAF2258142.1"/>
    </source>
</evidence>
<gene>
    <name evidence="2" type="ORF">CC78DRAFT_587502</name>
</gene>
<feature type="region of interest" description="Disordered" evidence="1">
    <location>
        <begin position="1"/>
        <end position="25"/>
    </location>
</feature>
<feature type="region of interest" description="Disordered" evidence="1">
    <location>
        <begin position="142"/>
        <end position="168"/>
    </location>
</feature>
<feature type="compositionally biased region" description="Low complexity" evidence="1">
    <location>
        <begin position="76"/>
        <end position="88"/>
    </location>
</feature>
<evidence type="ECO:0000313" key="3">
    <source>
        <dbReference type="Proteomes" id="UP000800093"/>
    </source>
</evidence>
<name>A0A9P4JWA9_9PLEO</name>
<dbReference type="EMBL" id="ML986781">
    <property type="protein sequence ID" value="KAF2258142.1"/>
    <property type="molecule type" value="Genomic_DNA"/>
</dbReference>
<feature type="region of interest" description="Disordered" evidence="1">
    <location>
        <begin position="76"/>
        <end position="104"/>
    </location>
</feature>
<accession>A0A9P4JWA9</accession>
<sequence length="207" mass="22390">MEKVRLGPLPPPSRPPEGESGPSLTTTCVRLHDRQLHVDAVYYPDRLFLSSHSFPQSPPFALLLFCDTPSRYSSARPPLLSLSPGRPSRQGKHNSPAHPQYSSRTTPIAPIGVLIYPASTTAPGSVYPPSKHFKHYLPQTPIAPSVGPHHAQRPRLASRTSTEPGASHTPWPLCLRASSLSPFNKTNSPVTHFAALLVVCSGTVTTT</sequence>
<dbReference type="Proteomes" id="UP000800093">
    <property type="component" value="Unassembled WGS sequence"/>
</dbReference>
<protein>
    <submittedName>
        <fullName evidence="2">Uncharacterized protein</fullName>
    </submittedName>
</protein>
<keyword evidence="3" id="KW-1185">Reference proteome</keyword>
<organism evidence="2 3">
    <name type="scientific">Lojkania enalia</name>
    <dbReference type="NCBI Taxonomy" id="147567"/>
    <lineage>
        <taxon>Eukaryota</taxon>
        <taxon>Fungi</taxon>
        <taxon>Dikarya</taxon>
        <taxon>Ascomycota</taxon>
        <taxon>Pezizomycotina</taxon>
        <taxon>Dothideomycetes</taxon>
        <taxon>Pleosporomycetidae</taxon>
        <taxon>Pleosporales</taxon>
        <taxon>Pleosporales incertae sedis</taxon>
        <taxon>Lojkania</taxon>
    </lineage>
</organism>
<proteinExistence type="predicted"/>
<reference evidence="3" key="1">
    <citation type="journal article" date="2020" name="Stud. Mycol.">
        <title>101 Dothideomycetes genomes: A test case for predicting lifestyles and emergence of pathogens.</title>
        <authorList>
            <person name="Haridas S."/>
            <person name="Albert R."/>
            <person name="Binder M."/>
            <person name="Bloem J."/>
            <person name="LaButti K."/>
            <person name="Salamov A."/>
            <person name="Andreopoulos B."/>
            <person name="Baker S."/>
            <person name="Barry K."/>
            <person name="Bills G."/>
            <person name="Bluhm B."/>
            <person name="Cannon C."/>
            <person name="Castanera R."/>
            <person name="Culley D."/>
            <person name="Daum C."/>
            <person name="Ezra D."/>
            <person name="Gonzalez J."/>
            <person name="Henrissat B."/>
            <person name="Kuo A."/>
            <person name="Liang C."/>
            <person name="Lipzen A."/>
            <person name="Lutzoni F."/>
            <person name="Magnuson J."/>
            <person name="Mondo S."/>
            <person name="Nolan M."/>
            <person name="Ohm R."/>
            <person name="Pangilinan J."/>
            <person name="Park H.-J."/>
            <person name="Ramirez L."/>
            <person name="Alfaro M."/>
            <person name="Sun H."/>
            <person name="Tritt A."/>
            <person name="Yoshinaga Y."/>
            <person name="Zwiers L.-H."/>
            <person name="Turgeon B."/>
            <person name="Goodwin S."/>
            <person name="Spatafora J."/>
            <person name="Crous P."/>
            <person name="Grigoriev I."/>
        </authorList>
    </citation>
    <scope>NUCLEOTIDE SEQUENCE [LARGE SCALE GENOMIC DNA]</scope>
    <source>
        <strain evidence="3">CBS 304.66</strain>
    </source>
</reference>